<proteinExistence type="predicted"/>
<dbReference type="EMBL" id="DUJS01000002">
    <property type="protein sequence ID" value="HII69796.1"/>
    <property type="molecule type" value="Genomic_DNA"/>
</dbReference>
<evidence type="ECO:0000313" key="2">
    <source>
        <dbReference type="EMBL" id="HII69796.1"/>
    </source>
</evidence>
<name>A0A832TAB6_9EURY</name>
<dbReference type="AlphaFoldDB" id="A0A832TAB6"/>
<organism evidence="2 3">
    <name type="scientific">Methanopyrus kandleri</name>
    <dbReference type="NCBI Taxonomy" id="2320"/>
    <lineage>
        <taxon>Archaea</taxon>
        <taxon>Methanobacteriati</taxon>
        <taxon>Methanobacteriota</taxon>
        <taxon>Methanomada group</taxon>
        <taxon>Methanopyri</taxon>
        <taxon>Methanopyrales</taxon>
        <taxon>Methanopyraceae</taxon>
        <taxon>Methanopyrus</taxon>
    </lineage>
</organism>
<dbReference type="Proteomes" id="UP000619545">
    <property type="component" value="Unassembled WGS sequence"/>
</dbReference>
<feature type="compositionally biased region" description="Gly residues" evidence="1">
    <location>
        <begin position="533"/>
        <end position="558"/>
    </location>
</feature>
<evidence type="ECO:0000256" key="1">
    <source>
        <dbReference type="SAM" id="MobiDB-lite"/>
    </source>
</evidence>
<dbReference type="RefSeq" id="WP_011019340.1">
    <property type="nucleotide sequence ID" value="NZ_DUJS01000002.1"/>
</dbReference>
<feature type="compositionally biased region" description="Basic and acidic residues" evidence="1">
    <location>
        <begin position="422"/>
        <end position="459"/>
    </location>
</feature>
<comment type="caution">
    <text evidence="2">The sequence shown here is derived from an EMBL/GenBank/DDBJ whole genome shotgun (WGS) entry which is preliminary data.</text>
</comment>
<protein>
    <submittedName>
        <fullName evidence="2">Uncharacterized protein</fullName>
    </submittedName>
</protein>
<sequence length="558" mass="62492">MAVFHYPHCENTASGITDVIKGHLGPNGAIEFVGVHGTSHSIAGLPEDVQKMEIQYCWEFLEDQGLGPYLRKDIISPSPEWIMDDTFVKVCQELGTREVVCGYRTWELDPDKHPRWYGKDYDYIADIMVIKKLNTNGYTVYVCPVIDFEELVGDVVDELGVYNLSNLKTMLRKAIETLRNTGAIRDGSHLMMWVLIHPWQLTEDIRVGRNDNTRPGMELIEEFIQWVKKGQLDYEVNGINIKFVLENPSDAIRIERNIEQNPTAYGHPMVTVTKLDWVSMIKASGGKTARELKHDHQKLVDIWERAMKKLQKVAPQLSSLRQTVDRLVYDVVLRATNEFRLSVMATKGDFWGTKYDATQYVQMWEREIQILEGADSGDDPVRGNRVGPGSPGDGVQAGRSDHQGTVPREQVVLVTDYPHGGASERSEDRLRGRLRGPDDPVSSDHPRMEDHRRRDRDQGPEGQRAGQGEVRSQQRSERGAGQGGEARGSRFVPAGVPGKDRGGVRETRDLADTESDDHPDDERYLHGQASSGVGIGRAQGEGHLGITGDVGGQLLGDH</sequence>
<reference evidence="2" key="1">
    <citation type="journal article" date="2020" name="bioRxiv">
        <title>A rank-normalized archaeal taxonomy based on genome phylogeny resolves widespread incomplete and uneven classifications.</title>
        <authorList>
            <person name="Rinke C."/>
            <person name="Chuvochina M."/>
            <person name="Mussig A.J."/>
            <person name="Chaumeil P.-A."/>
            <person name="Waite D.W."/>
            <person name="Whitman W.B."/>
            <person name="Parks D.H."/>
            <person name="Hugenholtz P."/>
        </authorList>
    </citation>
    <scope>NUCLEOTIDE SEQUENCE</scope>
    <source>
        <strain evidence="2">UBA8853</strain>
    </source>
</reference>
<gene>
    <name evidence="2" type="ORF">HA336_01010</name>
</gene>
<feature type="region of interest" description="Disordered" evidence="1">
    <location>
        <begin position="373"/>
        <end position="558"/>
    </location>
</feature>
<accession>A0A832TAB6</accession>
<evidence type="ECO:0000313" key="3">
    <source>
        <dbReference type="Proteomes" id="UP000619545"/>
    </source>
</evidence>
<feature type="compositionally biased region" description="Basic and acidic residues" evidence="1">
    <location>
        <begin position="498"/>
        <end position="511"/>
    </location>
</feature>